<keyword evidence="2" id="KW-1185">Reference proteome</keyword>
<comment type="caution">
    <text evidence="1">The sequence shown here is derived from an EMBL/GenBank/DDBJ whole genome shotgun (WGS) entry which is preliminary data.</text>
</comment>
<name>A0ACB9ZTG2_CATRO</name>
<evidence type="ECO:0000313" key="2">
    <source>
        <dbReference type="Proteomes" id="UP001060085"/>
    </source>
</evidence>
<organism evidence="1 2">
    <name type="scientific">Catharanthus roseus</name>
    <name type="common">Madagascar periwinkle</name>
    <name type="synonym">Vinca rosea</name>
    <dbReference type="NCBI Taxonomy" id="4058"/>
    <lineage>
        <taxon>Eukaryota</taxon>
        <taxon>Viridiplantae</taxon>
        <taxon>Streptophyta</taxon>
        <taxon>Embryophyta</taxon>
        <taxon>Tracheophyta</taxon>
        <taxon>Spermatophyta</taxon>
        <taxon>Magnoliopsida</taxon>
        <taxon>eudicotyledons</taxon>
        <taxon>Gunneridae</taxon>
        <taxon>Pentapetalae</taxon>
        <taxon>asterids</taxon>
        <taxon>lamiids</taxon>
        <taxon>Gentianales</taxon>
        <taxon>Apocynaceae</taxon>
        <taxon>Rauvolfioideae</taxon>
        <taxon>Vinceae</taxon>
        <taxon>Catharanthinae</taxon>
        <taxon>Catharanthus</taxon>
    </lineage>
</organism>
<proteinExistence type="predicted"/>
<dbReference type="EMBL" id="CM044708">
    <property type="protein sequence ID" value="KAI5650111.1"/>
    <property type="molecule type" value="Genomic_DNA"/>
</dbReference>
<reference evidence="2" key="1">
    <citation type="journal article" date="2023" name="Nat. Plants">
        <title>Single-cell RNA sequencing provides a high-resolution roadmap for understanding the multicellular compartmentation of specialized metabolism.</title>
        <authorList>
            <person name="Sun S."/>
            <person name="Shen X."/>
            <person name="Li Y."/>
            <person name="Li Y."/>
            <person name="Wang S."/>
            <person name="Li R."/>
            <person name="Zhang H."/>
            <person name="Shen G."/>
            <person name="Guo B."/>
            <person name="Wei J."/>
            <person name="Xu J."/>
            <person name="St-Pierre B."/>
            <person name="Chen S."/>
            <person name="Sun C."/>
        </authorList>
    </citation>
    <scope>NUCLEOTIDE SEQUENCE [LARGE SCALE GENOMIC DNA]</scope>
</reference>
<gene>
    <name evidence="1" type="ORF">M9H77_36116</name>
</gene>
<evidence type="ECO:0000313" key="1">
    <source>
        <dbReference type="EMBL" id="KAI5650111.1"/>
    </source>
</evidence>
<dbReference type="Proteomes" id="UP001060085">
    <property type="component" value="Linkage Group LG08"/>
</dbReference>
<accession>A0ACB9ZTG2</accession>
<protein>
    <submittedName>
        <fullName evidence="1">Uncharacterized protein</fullName>
    </submittedName>
</protein>
<sequence length="323" mass="36537">MLDSFRGCTIDRESPRATSDLGLVANSCIASLAGFSCGTRPSGSTWCYHIRDDLVLPIEDLSSPDYIRWYRDIIRVYIGNPAYRDTRNIGYQPPVVDRRMMEIKYDVTTGVLEGPPSSLTQYASVMRKVQTIICRGALVDCQVAGPVEALHVQTDEDLQTPDMEEREMEDLGDGDVEIREPDLDAPTFIFGLTPLAQSRPNVQAHEPIDDAIPAKQLGFGHHIGMDSNLWRVRMTMRVSSFYEEYQMFNSTLYIMNNDDEIRYLCIIRPNISKEGIHEDDNDNDDADENYEVSSESDDENDDNDEEDDISTLINLLSSTIVNQ</sequence>